<accession>A0A6N1NMZ6</accession>
<reference evidence="1" key="2">
    <citation type="journal article" date="2018" name="Nat. Commun.">
        <title>Tailed giant Tupanvirus possesses the most complete translational apparatus of the known virosphere.</title>
        <authorList>
            <person name="Abrahao J."/>
            <person name="Silva L."/>
            <person name="Silva L.S."/>
            <person name="Khalil J.Y.B."/>
            <person name="Rodrigues R."/>
            <person name="Arantes T."/>
            <person name="Assis F."/>
            <person name="Boratto P."/>
            <person name="Andrade M."/>
            <person name="Kroon E.G."/>
            <person name="Ribeiro B."/>
            <person name="Bergier I."/>
            <person name="Seligmann H."/>
            <person name="Ghigo E."/>
            <person name="Colson P."/>
            <person name="Levasseur A."/>
            <person name="Kroemer G."/>
            <person name="Raoult D."/>
            <person name="La Scola B."/>
        </authorList>
    </citation>
    <scope>NUCLEOTIDE SEQUENCE [LARGE SCALE GENOMIC DNA]</scope>
    <source>
        <strain evidence="1">Soda lake</strain>
    </source>
</reference>
<reference evidence="1" key="1">
    <citation type="submission" date="2017-01" db="EMBL/GenBank/DDBJ databases">
        <authorList>
            <person name="Assis F.L."/>
            <person name="Abrahao J.S."/>
            <person name="Silva L."/>
            <person name="Khalil J.B."/>
            <person name="Rodrigues R."/>
            <person name="Silva L.S."/>
            <person name="Arantes T."/>
            <person name="Boratto P."/>
            <person name="Andrade M."/>
            <person name="Kroon E.G."/>
            <person name="Ribeiro B."/>
            <person name="Bergier I."/>
            <person name="Seligmann H."/>
            <person name="Ghigo E."/>
            <person name="Colson P."/>
            <person name="Levasseur A."/>
            <person name="Raoult D."/>
            <person name="Scola B.L."/>
        </authorList>
    </citation>
    <scope>NUCLEOTIDE SEQUENCE</scope>
    <source>
        <strain evidence="1">Soda lake</strain>
    </source>
</reference>
<evidence type="ECO:0000313" key="1">
    <source>
        <dbReference type="EMBL" id="QKU35695.1"/>
    </source>
</evidence>
<dbReference type="GeneID" id="80519137"/>
<proteinExistence type="predicted"/>
<dbReference type="KEGG" id="vg:80519137"/>
<name>A0A6N1NMZ6_9VIRU</name>
<dbReference type="EMBL" id="KY523104">
    <property type="protein sequence ID" value="QKU35695.1"/>
    <property type="molecule type" value="Genomic_DNA"/>
</dbReference>
<dbReference type="RefSeq" id="YP_010782373.1">
    <property type="nucleotide sequence ID" value="NC_075039.1"/>
</dbReference>
<protein>
    <submittedName>
        <fullName evidence="1">Putative orfan</fullName>
    </submittedName>
</protein>
<sequence>MDIYKNFIDNPTNKGKKLIALNPVKNMTIQPTVTKNIIMNIFNYLYLIELTEENINIDIANNLILIYLDSDEENELSKLATRNEIIIRGSLYQIIKINDINNIEKIISTIKEKANFHRAITEIKSITDLRKRNNQLYKLLDKLDNETINEQIETISAKYPNFIAKYFSASEYDKMYVLATNLNNILVKNSITNLVNVGNSLYFVSVIQQYINQNINYNDYAISKISPYCDFKTKPDVSYKKINQYIYHLRASNFFQELIQILDSGEKVALCDFTMTEGKSLNFFYILIMLALLDHSNYDLLVQNIHLLYVTRYGSYEEIIDNFRLCTNEYNISAKYIDIVKQNIHTVMIESDNIIYIDSNIDDNRCIKQIAFNNITDNPYNLDDQGCFDTTLYLTMFTVIKKRSINEIKRQNNNATIGGSYNGFNKKIILKIY</sequence>
<organism evidence="1">
    <name type="scientific">Tupanvirus soda lake</name>
    <dbReference type="NCBI Taxonomy" id="2126985"/>
    <lineage>
        <taxon>Viruses</taxon>
        <taxon>Varidnaviria</taxon>
        <taxon>Bamfordvirae</taxon>
        <taxon>Nucleocytoviricota</taxon>
        <taxon>Megaviricetes</taxon>
        <taxon>Imitervirales</taxon>
        <taxon>Mimiviridae</taxon>
        <taxon>Megamimivirinae</taxon>
        <taxon>Tupanvirus</taxon>
        <taxon>Tupanvirus salinum</taxon>
    </lineage>
</organism>